<keyword evidence="2" id="KW-1185">Reference proteome</keyword>
<evidence type="ECO:0000313" key="2">
    <source>
        <dbReference type="Proteomes" id="UP001230654"/>
    </source>
</evidence>
<evidence type="ECO:0000313" key="1">
    <source>
        <dbReference type="EMBL" id="MDQ0578129.1"/>
    </source>
</evidence>
<accession>A0ABU0NGA1</accession>
<proteinExistence type="predicted"/>
<comment type="caution">
    <text evidence="1">The sequence shown here is derived from an EMBL/GenBank/DDBJ whole genome shotgun (WGS) entry which is preliminary data.</text>
</comment>
<name>A0ABU0NGA1_STRRH</name>
<reference evidence="1 2" key="1">
    <citation type="submission" date="2023-07" db="EMBL/GenBank/DDBJ databases">
        <title>Comparative genomics of wheat-associated soil bacteria to identify genetic determinants of phenazine resistance.</title>
        <authorList>
            <person name="Mouncey N."/>
        </authorList>
    </citation>
    <scope>NUCLEOTIDE SEQUENCE [LARGE SCALE GENOMIC DNA]</scope>
    <source>
        <strain evidence="1 2">B2I6</strain>
    </source>
</reference>
<gene>
    <name evidence="1" type="ORF">QF030_000307</name>
</gene>
<dbReference type="Proteomes" id="UP001230654">
    <property type="component" value="Unassembled WGS sequence"/>
</dbReference>
<sequence>MTNLIPQKFGQQDEAFGVLGPGDDLDGDAEGALCPGGELLAAVAVVGPDQQDLGVIGVQAGEEDAGGIAVLDVGGGDEEVDEEAVGRPGDVFSCH</sequence>
<protein>
    <submittedName>
        <fullName evidence="1">Uncharacterized protein</fullName>
    </submittedName>
</protein>
<dbReference type="EMBL" id="JAUSWV010000001">
    <property type="protein sequence ID" value="MDQ0578129.1"/>
    <property type="molecule type" value="Genomic_DNA"/>
</dbReference>
<organism evidence="1 2">
    <name type="scientific">Streptomyces rishiriensis</name>
    <dbReference type="NCBI Taxonomy" id="68264"/>
    <lineage>
        <taxon>Bacteria</taxon>
        <taxon>Bacillati</taxon>
        <taxon>Actinomycetota</taxon>
        <taxon>Actinomycetes</taxon>
        <taxon>Kitasatosporales</taxon>
        <taxon>Streptomycetaceae</taxon>
        <taxon>Streptomyces</taxon>
    </lineage>
</organism>